<dbReference type="Gene3D" id="3.90.730.10">
    <property type="entry name" value="Ribonuclease T2-like"/>
    <property type="match status" value="1"/>
</dbReference>
<accession>A0A443RSF1</accession>
<sequence>MSKKFNGVALGTEIAVDTIFDKFDVDVELWCEDFENVNYLRDINFCVNELLEVINCNRKKHFCADRVVLWTDIEVKGMILTETPEFEKQHPFWTSMLSISWGPGYSAWNPWYSMKRKWSIHGLWPRMNKDTEEDYIYTRKLTRDEYNDLDSETKKDISAHWGDFEYLSRQWAKHGIFYTEHPDIRSGTRWLQKTIQLF</sequence>
<reference evidence="1 2" key="1">
    <citation type="journal article" date="2018" name="Gigascience">
        <title>Genomes of trombidid mites reveal novel predicted allergens and laterally-transferred genes associated with secondary metabolism.</title>
        <authorList>
            <person name="Dong X."/>
            <person name="Chaisiri K."/>
            <person name="Xia D."/>
            <person name="Armstrong S.D."/>
            <person name="Fang Y."/>
            <person name="Donnelly M.J."/>
            <person name="Kadowaki T."/>
            <person name="McGarry J.W."/>
            <person name="Darby A.C."/>
            <person name="Makepeace B.L."/>
        </authorList>
    </citation>
    <scope>NUCLEOTIDE SEQUENCE [LARGE SCALE GENOMIC DNA]</scope>
    <source>
        <strain evidence="1">UoL-UT</strain>
    </source>
</reference>
<keyword evidence="2" id="KW-1185">Reference proteome</keyword>
<organism evidence="1 2">
    <name type="scientific">Leptotrombidium deliense</name>
    <dbReference type="NCBI Taxonomy" id="299467"/>
    <lineage>
        <taxon>Eukaryota</taxon>
        <taxon>Metazoa</taxon>
        <taxon>Ecdysozoa</taxon>
        <taxon>Arthropoda</taxon>
        <taxon>Chelicerata</taxon>
        <taxon>Arachnida</taxon>
        <taxon>Acari</taxon>
        <taxon>Acariformes</taxon>
        <taxon>Trombidiformes</taxon>
        <taxon>Prostigmata</taxon>
        <taxon>Anystina</taxon>
        <taxon>Parasitengona</taxon>
        <taxon>Trombiculoidea</taxon>
        <taxon>Trombiculidae</taxon>
        <taxon>Leptotrombidium</taxon>
    </lineage>
</organism>
<dbReference type="AlphaFoldDB" id="A0A443RSF1"/>
<evidence type="ECO:0000313" key="2">
    <source>
        <dbReference type="Proteomes" id="UP000288716"/>
    </source>
</evidence>
<feature type="non-terminal residue" evidence="1">
    <location>
        <position position="198"/>
    </location>
</feature>
<name>A0A443RSF1_9ACAR</name>
<dbReference type="InterPro" id="IPR036430">
    <property type="entry name" value="RNase_T2-like_sf"/>
</dbReference>
<dbReference type="EMBL" id="NCKV01045151">
    <property type="protein sequence ID" value="RWS18150.1"/>
    <property type="molecule type" value="Genomic_DNA"/>
</dbReference>
<protein>
    <submittedName>
        <fullName evidence="1">Uncharacterized protein</fullName>
    </submittedName>
</protein>
<dbReference type="Proteomes" id="UP000288716">
    <property type="component" value="Unassembled WGS sequence"/>
</dbReference>
<gene>
    <name evidence="1" type="ORF">B4U80_12556</name>
</gene>
<dbReference type="SUPFAM" id="SSF55895">
    <property type="entry name" value="Ribonuclease Rh-like"/>
    <property type="match status" value="1"/>
</dbReference>
<comment type="caution">
    <text evidence="1">The sequence shown here is derived from an EMBL/GenBank/DDBJ whole genome shotgun (WGS) entry which is preliminary data.</text>
</comment>
<proteinExistence type="predicted"/>
<evidence type="ECO:0000313" key="1">
    <source>
        <dbReference type="EMBL" id="RWS18150.1"/>
    </source>
</evidence>
<dbReference type="GO" id="GO:0003723">
    <property type="term" value="F:RNA binding"/>
    <property type="evidence" value="ECO:0007669"/>
    <property type="project" value="InterPro"/>
</dbReference>
<dbReference type="VEuPathDB" id="VectorBase:LDEU013890"/>
<dbReference type="GO" id="GO:0033897">
    <property type="term" value="F:ribonuclease T2 activity"/>
    <property type="evidence" value="ECO:0007669"/>
    <property type="project" value="InterPro"/>
</dbReference>